<evidence type="ECO:0000256" key="2">
    <source>
        <dbReference type="SAM" id="MobiDB-lite"/>
    </source>
</evidence>
<dbReference type="InterPro" id="IPR049874">
    <property type="entry name" value="ROK_cs"/>
</dbReference>
<protein>
    <submittedName>
        <fullName evidence="3">Putative NBD/HSP70 family sugar kinase</fullName>
    </submittedName>
</protein>
<keyword evidence="3" id="KW-0418">Kinase</keyword>
<keyword evidence="3" id="KW-0808">Transferase</keyword>
<dbReference type="Gene3D" id="3.30.420.40">
    <property type="match status" value="2"/>
</dbReference>
<dbReference type="RefSeq" id="WP_141997296.1">
    <property type="nucleotide sequence ID" value="NZ_VFML01000001.1"/>
</dbReference>
<dbReference type="PANTHER" id="PTHR18964">
    <property type="entry name" value="ROK (REPRESSOR, ORF, KINASE) FAMILY"/>
    <property type="match status" value="1"/>
</dbReference>
<dbReference type="EMBL" id="VFML01000001">
    <property type="protein sequence ID" value="TQJ02362.1"/>
    <property type="molecule type" value="Genomic_DNA"/>
</dbReference>
<dbReference type="InterPro" id="IPR043129">
    <property type="entry name" value="ATPase_NBD"/>
</dbReference>
<dbReference type="Gene3D" id="1.10.10.10">
    <property type="entry name" value="Winged helix-like DNA-binding domain superfamily/Winged helix DNA-binding domain"/>
    <property type="match status" value="1"/>
</dbReference>
<proteinExistence type="inferred from homology"/>
<dbReference type="OrthoDB" id="3189808at2"/>
<dbReference type="InterPro" id="IPR036388">
    <property type="entry name" value="WH-like_DNA-bd_sf"/>
</dbReference>
<dbReference type="AlphaFoldDB" id="A0A542DH27"/>
<accession>A0A542DH27</accession>
<feature type="compositionally biased region" description="Low complexity" evidence="2">
    <location>
        <begin position="437"/>
        <end position="448"/>
    </location>
</feature>
<sequence length="448" mass="46869">MGERWGPDAPSFELLDSYTTLLELVRSGTAETRPALSQRTGLGRTAIAQRTTTLLEAGLLEEGELNPSTGGRQARTLRFRKDAGRILTAELGATGFLAGITDLTGTVLAVSRHDGDIARGPDPVLAEVEAALDELLRETGTAPDRVWGVGLGLPGPVEFATGRPSEPPIMPGWNNHPVRDRLAGRYRAPVWVDNEVNLLCLGELRTPGLPLHGDLLYVKIGTGIGAGITNGGRLHRGAQGCAGDIGHAAIAEDGAGVDGHPSPANGTVCRCGKTGCLEAVAGGAALGRDGEWLARGGQSPALAEVLAGRGTVTGEDVTMAARSGDHHAVQLLVHAGRRIGTMLATMVNFYNPSTILLGGKVAGAGDLFLATIRETIYRRSLPLSTRELRIDRARLGEQGGLVGASYMVLDELFSTRYFGRWLATGSPAGMPELQDNGRGPAPARAGRA</sequence>
<dbReference type="InterPro" id="IPR000600">
    <property type="entry name" value="ROK"/>
</dbReference>
<organism evidence="3 4">
    <name type="scientific">Amycolatopsis cihanbeyliensis</name>
    <dbReference type="NCBI Taxonomy" id="1128664"/>
    <lineage>
        <taxon>Bacteria</taxon>
        <taxon>Bacillati</taxon>
        <taxon>Actinomycetota</taxon>
        <taxon>Actinomycetes</taxon>
        <taxon>Pseudonocardiales</taxon>
        <taxon>Pseudonocardiaceae</taxon>
        <taxon>Amycolatopsis</taxon>
    </lineage>
</organism>
<dbReference type="Proteomes" id="UP000320876">
    <property type="component" value="Unassembled WGS sequence"/>
</dbReference>
<keyword evidence="4" id="KW-1185">Reference proteome</keyword>
<dbReference type="SUPFAM" id="SSF46785">
    <property type="entry name" value="Winged helix' DNA-binding domain"/>
    <property type="match status" value="1"/>
</dbReference>
<dbReference type="SUPFAM" id="SSF53067">
    <property type="entry name" value="Actin-like ATPase domain"/>
    <property type="match status" value="1"/>
</dbReference>
<evidence type="ECO:0000313" key="3">
    <source>
        <dbReference type="EMBL" id="TQJ02362.1"/>
    </source>
</evidence>
<dbReference type="GO" id="GO:0016301">
    <property type="term" value="F:kinase activity"/>
    <property type="evidence" value="ECO:0007669"/>
    <property type="project" value="UniProtKB-KW"/>
</dbReference>
<evidence type="ECO:0000313" key="4">
    <source>
        <dbReference type="Proteomes" id="UP000320876"/>
    </source>
</evidence>
<comment type="similarity">
    <text evidence="1">Belongs to the ROK (NagC/XylR) family.</text>
</comment>
<dbReference type="PROSITE" id="PS01125">
    <property type="entry name" value="ROK"/>
    <property type="match status" value="1"/>
</dbReference>
<gene>
    <name evidence="3" type="ORF">FB471_2088</name>
</gene>
<evidence type="ECO:0000256" key="1">
    <source>
        <dbReference type="ARBA" id="ARBA00006479"/>
    </source>
</evidence>
<comment type="caution">
    <text evidence="3">The sequence shown here is derived from an EMBL/GenBank/DDBJ whole genome shotgun (WGS) entry which is preliminary data.</text>
</comment>
<reference evidence="3 4" key="1">
    <citation type="submission" date="2019-06" db="EMBL/GenBank/DDBJ databases">
        <title>Sequencing the genomes of 1000 actinobacteria strains.</title>
        <authorList>
            <person name="Klenk H.-P."/>
        </authorList>
    </citation>
    <scope>NUCLEOTIDE SEQUENCE [LARGE SCALE GENOMIC DNA]</scope>
    <source>
        <strain evidence="3 4">DSM 45679</strain>
    </source>
</reference>
<dbReference type="InterPro" id="IPR036390">
    <property type="entry name" value="WH_DNA-bd_sf"/>
</dbReference>
<dbReference type="PANTHER" id="PTHR18964:SF173">
    <property type="entry name" value="GLUCOKINASE"/>
    <property type="match status" value="1"/>
</dbReference>
<feature type="region of interest" description="Disordered" evidence="2">
    <location>
        <begin position="429"/>
        <end position="448"/>
    </location>
</feature>
<dbReference type="Pfam" id="PF00480">
    <property type="entry name" value="ROK"/>
    <property type="match status" value="1"/>
</dbReference>
<name>A0A542DH27_AMYCI</name>